<dbReference type="Gene3D" id="1.10.420.10">
    <property type="entry name" value="Peroxidase, domain 2"/>
    <property type="match status" value="1"/>
</dbReference>
<dbReference type="PRINTS" id="PR00461">
    <property type="entry name" value="PLPEROXIDASE"/>
</dbReference>
<feature type="signal peptide" evidence="15">
    <location>
        <begin position="1"/>
        <end position="20"/>
    </location>
</feature>
<dbReference type="GO" id="GO:0042744">
    <property type="term" value="P:hydrogen peroxide catabolic process"/>
    <property type="evidence" value="ECO:0007669"/>
    <property type="project" value="UniProtKB-KW"/>
</dbReference>
<evidence type="ECO:0000256" key="1">
    <source>
        <dbReference type="ARBA" id="ARBA00000189"/>
    </source>
</evidence>
<evidence type="ECO:0000256" key="2">
    <source>
        <dbReference type="ARBA" id="ARBA00012313"/>
    </source>
</evidence>
<feature type="binding site" evidence="12">
    <location>
        <position position="88"/>
    </location>
    <ligand>
        <name>Ca(2+)</name>
        <dbReference type="ChEBI" id="CHEBI:29108"/>
        <label>1</label>
    </ligand>
</feature>
<dbReference type="InterPro" id="IPR010255">
    <property type="entry name" value="Haem_peroxidase_sf"/>
</dbReference>
<dbReference type="Pfam" id="PF00141">
    <property type="entry name" value="peroxidase"/>
    <property type="match status" value="1"/>
</dbReference>
<proteinExistence type="inferred from homology"/>
<dbReference type="GO" id="GO:0140825">
    <property type="term" value="F:lactoperoxidase activity"/>
    <property type="evidence" value="ECO:0007669"/>
    <property type="project" value="UniProtKB-EC"/>
</dbReference>
<dbReference type="GO" id="GO:0004601">
    <property type="term" value="F:peroxidase activity"/>
    <property type="evidence" value="ECO:0000318"/>
    <property type="project" value="GO_Central"/>
</dbReference>
<keyword evidence="10 14" id="KW-1015">Disulfide bond</keyword>
<feature type="binding site" evidence="12">
    <location>
        <position position="255"/>
    </location>
    <ligand>
        <name>Ca(2+)</name>
        <dbReference type="ChEBI" id="CHEBI:29108"/>
        <label>2</label>
    </ligand>
</feature>
<dbReference type="Gramene" id="KCW87657">
    <property type="protein sequence ID" value="KCW87657"/>
    <property type="gene ID" value="EUGRSUZ_A00045"/>
</dbReference>
<evidence type="ECO:0000256" key="11">
    <source>
        <dbReference type="PIRSR" id="PIRSR600823-2"/>
    </source>
</evidence>
<evidence type="ECO:0000256" key="13">
    <source>
        <dbReference type="PIRSR" id="PIRSR600823-4"/>
    </source>
</evidence>
<feature type="binding site" evidence="12">
    <location>
        <position position="97"/>
    </location>
    <ligand>
        <name>Ca(2+)</name>
        <dbReference type="ChEBI" id="CHEBI:29108"/>
        <label>1</label>
    </ligand>
</feature>
<protein>
    <recommendedName>
        <fullName evidence="2 15">Peroxidase</fullName>
        <ecNumber evidence="2 15">1.11.1.7</ecNumber>
    </recommendedName>
</protein>
<evidence type="ECO:0000256" key="12">
    <source>
        <dbReference type="PIRSR" id="PIRSR600823-3"/>
    </source>
</evidence>
<feature type="disulfide bond" evidence="14">
    <location>
        <begin position="80"/>
        <end position="85"/>
    </location>
</feature>
<dbReference type="PANTHER" id="PTHR31235">
    <property type="entry name" value="PEROXIDASE 25-RELATED"/>
    <property type="match status" value="1"/>
</dbReference>
<gene>
    <name evidence="17" type="ORF">EUGRSUZ_A00045</name>
</gene>
<dbReference type="GO" id="GO:0009505">
    <property type="term" value="C:plant-type cell wall"/>
    <property type="evidence" value="ECO:0000318"/>
    <property type="project" value="GO_Central"/>
</dbReference>
<evidence type="ECO:0000256" key="4">
    <source>
        <dbReference type="ARBA" id="ARBA00022617"/>
    </source>
</evidence>
<evidence type="ECO:0000313" key="17">
    <source>
        <dbReference type="EMBL" id="KCW87657.1"/>
    </source>
</evidence>
<evidence type="ECO:0000256" key="3">
    <source>
        <dbReference type="ARBA" id="ARBA00022559"/>
    </source>
</evidence>
<keyword evidence="7 12" id="KW-0106">Calcium</keyword>
<dbReference type="EMBL" id="KK198753">
    <property type="protein sequence ID" value="KCW87657.1"/>
    <property type="molecule type" value="Genomic_DNA"/>
</dbReference>
<evidence type="ECO:0000256" key="8">
    <source>
        <dbReference type="ARBA" id="ARBA00023002"/>
    </source>
</evidence>
<comment type="cofactor">
    <cofactor evidence="12 15">
        <name>heme b</name>
        <dbReference type="ChEBI" id="CHEBI:60344"/>
    </cofactor>
    <text evidence="12 15">Binds 1 heme b (iron(II)-protoporphyrin IX) group per subunit.</text>
</comment>
<feature type="binding site" evidence="11">
    <location>
        <position position="171"/>
    </location>
    <ligand>
        <name>substrate</name>
    </ligand>
</feature>
<dbReference type="GO" id="GO:0006979">
    <property type="term" value="P:response to oxidative stress"/>
    <property type="evidence" value="ECO:0007669"/>
    <property type="project" value="UniProtKB-UniRule"/>
</dbReference>
<feature type="binding site" evidence="12">
    <location>
        <position position="86"/>
    </location>
    <ligand>
        <name>Ca(2+)</name>
        <dbReference type="ChEBI" id="CHEBI:29108"/>
        <label>1</label>
    </ligand>
</feature>
<reference evidence="17" key="1">
    <citation type="submission" date="2013-07" db="EMBL/GenBank/DDBJ databases">
        <title>The genome of Eucalyptus grandis.</title>
        <authorList>
            <person name="Schmutz J."/>
            <person name="Hayes R."/>
            <person name="Myburg A."/>
            <person name="Tuskan G."/>
            <person name="Grattapaglia D."/>
            <person name="Rokhsar D.S."/>
        </authorList>
    </citation>
    <scope>NUCLEOTIDE SEQUENCE</scope>
    <source>
        <tissue evidence="17">Leaf extractions</tissue>
    </source>
</reference>
<name>A0A059DAN9_EUCGR</name>
<dbReference type="eggNOG" id="ENOG502QRTQ">
    <property type="taxonomic scope" value="Eukaryota"/>
</dbReference>
<dbReference type="InterPro" id="IPR002016">
    <property type="entry name" value="Haem_peroxidase"/>
</dbReference>
<comment type="catalytic activity">
    <reaction evidence="1 15">
        <text>2 a phenolic donor + H2O2 = 2 a phenolic radical donor + 2 H2O</text>
        <dbReference type="Rhea" id="RHEA:56136"/>
        <dbReference type="ChEBI" id="CHEBI:15377"/>
        <dbReference type="ChEBI" id="CHEBI:16240"/>
        <dbReference type="ChEBI" id="CHEBI:139520"/>
        <dbReference type="ChEBI" id="CHEBI:139521"/>
        <dbReference type="EC" id="1.11.1.7"/>
    </reaction>
</comment>
<dbReference type="GO" id="GO:0046872">
    <property type="term" value="F:metal ion binding"/>
    <property type="evidence" value="ECO:0007669"/>
    <property type="project" value="UniProtKB-UniRule"/>
</dbReference>
<dbReference type="GO" id="GO:0020037">
    <property type="term" value="F:heme binding"/>
    <property type="evidence" value="ECO:0007669"/>
    <property type="project" value="UniProtKB-UniRule"/>
</dbReference>
<dbReference type="STRING" id="71139.A0A059DAN9"/>
<keyword evidence="8 15" id="KW-0560">Oxidoreductase</keyword>
<organism evidence="17">
    <name type="scientific">Eucalyptus grandis</name>
    <name type="common">Flooded gum</name>
    <dbReference type="NCBI Taxonomy" id="71139"/>
    <lineage>
        <taxon>Eukaryota</taxon>
        <taxon>Viridiplantae</taxon>
        <taxon>Streptophyta</taxon>
        <taxon>Embryophyta</taxon>
        <taxon>Tracheophyta</taxon>
        <taxon>Spermatophyta</taxon>
        <taxon>Magnoliopsida</taxon>
        <taxon>eudicotyledons</taxon>
        <taxon>Gunneridae</taxon>
        <taxon>Pentapetalae</taxon>
        <taxon>rosids</taxon>
        <taxon>malvids</taxon>
        <taxon>Myrtales</taxon>
        <taxon>Myrtaceae</taxon>
        <taxon>Myrtoideae</taxon>
        <taxon>Eucalypteae</taxon>
        <taxon>Eucalyptus</taxon>
    </lineage>
</organism>
<dbReference type="FunFam" id="1.10.420.10:FF:000007">
    <property type="entry name" value="Peroxidase"/>
    <property type="match status" value="1"/>
</dbReference>
<feature type="disulfide bond" evidence="14">
    <location>
        <begin position="210"/>
        <end position="242"/>
    </location>
</feature>
<evidence type="ECO:0000256" key="7">
    <source>
        <dbReference type="ARBA" id="ARBA00022837"/>
    </source>
</evidence>
<feature type="domain" description="Plant heme peroxidase family profile" evidence="16">
    <location>
        <begin position="37"/>
        <end position="335"/>
    </location>
</feature>
<keyword evidence="9 12" id="KW-0408">Iron</keyword>
<dbReference type="GO" id="GO:0006950">
    <property type="term" value="P:response to stress"/>
    <property type="evidence" value="ECO:0000318"/>
    <property type="project" value="GO_Central"/>
</dbReference>
<feature type="binding site" evidence="12">
    <location>
        <position position="84"/>
    </location>
    <ligand>
        <name>Ca(2+)</name>
        <dbReference type="ChEBI" id="CHEBI:29108"/>
        <label>1</label>
    </ligand>
</feature>
<feature type="binding site" evidence="12">
    <location>
        <position position="82"/>
    </location>
    <ligand>
        <name>Ca(2+)</name>
        <dbReference type="ChEBI" id="CHEBI:29108"/>
        <label>1</label>
    </ligand>
</feature>
<comment type="function">
    <text evidence="15">Removal of H(2)O(2), oxidation of toxic reductants, biosynthesis and degradation of lignin, suberization, auxin catabolism, response to environmental stresses such as wounding, pathogen attack and oxidative stress.</text>
</comment>
<dbReference type="PRINTS" id="PR00458">
    <property type="entry name" value="PEROXIDASE"/>
</dbReference>
<dbReference type="OMA" id="ETYIRHQ"/>
<evidence type="ECO:0000256" key="10">
    <source>
        <dbReference type="ARBA" id="ARBA00023157"/>
    </source>
</evidence>
<accession>A0A059DAN9</accession>
<feature type="binding site" evidence="12">
    <location>
        <position position="79"/>
    </location>
    <ligand>
        <name>Ca(2+)</name>
        <dbReference type="ChEBI" id="CHEBI:29108"/>
        <label>1</label>
    </ligand>
</feature>
<dbReference type="CDD" id="cd00693">
    <property type="entry name" value="secretory_peroxidase"/>
    <property type="match status" value="1"/>
</dbReference>
<feature type="disulfide bond" evidence="14">
    <location>
        <begin position="47"/>
        <end position="125"/>
    </location>
</feature>
<feature type="disulfide bond" evidence="14">
    <location>
        <begin position="131"/>
        <end position="331"/>
    </location>
</feature>
<feature type="chain" id="PRO_5005102216" description="Peroxidase" evidence="15">
    <location>
        <begin position="21"/>
        <end position="337"/>
    </location>
</feature>
<evidence type="ECO:0000256" key="5">
    <source>
        <dbReference type="ARBA" id="ARBA00022723"/>
    </source>
</evidence>
<evidence type="ECO:0000256" key="6">
    <source>
        <dbReference type="ARBA" id="ARBA00022729"/>
    </source>
</evidence>
<evidence type="ECO:0000256" key="9">
    <source>
        <dbReference type="ARBA" id="ARBA00023004"/>
    </source>
</evidence>
<evidence type="ECO:0000256" key="14">
    <source>
        <dbReference type="PIRSR" id="PIRSR600823-5"/>
    </source>
</evidence>
<dbReference type="AlphaFoldDB" id="A0A059DAN9"/>
<keyword evidence="15" id="KW-0376">Hydrogen peroxide</keyword>
<dbReference type="Gene3D" id="1.10.520.10">
    <property type="match status" value="1"/>
</dbReference>
<dbReference type="PROSITE" id="PS51257">
    <property type="entry name" value="PROKAR_LIPOPROTEIN"/>
    <property type="match status" value="1"/>
</dbReference>
<keyword evidence="6 15" id="KW-0732">Signal</keyword>
<feature type="binding site" description="axial binding residue" evidence="12">
    <location>
        <position position="203"/>
    </location>
    <ligand>
        <name>heme b</name>
        <dbReference type="ChEBI" id="CHEBI:60344"/>
    </ligand>
    <ligandPart>
        <name>Fe</name>
        <dbReference type="ChEBI" id="CHEBI:18248"/>
    </ligandPart>
</feature>
<evidence type="ECO:0000259" key="16">
    <source>
        <dbReference type="PROSITE" id="PS50873"/>
    </source>
</evidence>
<dbReference type="SUPFAM" id="SSF48113">
    <property type="entry name" value="Heme-dependent peroxidases"/>
    <property type="match status" value="1"/>
</dbReference>
<dbReference type="InParanoid" id="A0A059DAN9"/>
<comment type="cofactor">
    <cofactor evidence="12 15">
        <name>Ca(2+)</name>
        <dbReference type="ChEBI" id="CHEBI:29108"/>
    </cofactor>
    <text evidence="12 15">Binds 2 calcium ions per subunit.</text>
</comment>
<dbReference type="EC" id="1.11.1.7" evidence="2 15"/>
<keyword evidence="15" id="KW-0964">Secreted</keyword>
<sequence length="337" mass="37282">MRASRWWLLLLLAFVVLVSSCAMLRVEAAVGIEPPQKLQWHYYRNSCRDAERYVTSQVEFYWKRDKSLAPKLIRMLYADCFVTGCDASILLDGPYSEKTAPQSAGFLGFPMVVIDKIKQILEERCPGVVSCADILNFAARDAAHLAGGPSYPVLAGRRDGMSSSAASVDLPLGAALWGSALAYFESRGLDVLDLTTLLGTGGHSMGKANCSFIADRLYNFNKTGKPDPSMDSSFLAQMREQCPPNSKNQVYLDPDSGSSYSFSKSFYSRVLNHRAVLGIDQQIGANNDSSQIAQQYDGSFEDFRKRFALSMSRMGNIKVLTGNQGEIRKNCRVVNRK</sequence>
<keyword evidence="5 12" id="KW-0479">Metal-binding</keyword>
<dbReference type="FunCoup" id="A0A059DAN9">
    <property type="interactions" value="416"/>
</dbReference>
<keyword evidence="3 15" id="KW-0575">Peroxidase</keyword>
<evidence type="ECO:0000256" key="15">
    <source>
        <dbReference type="RuleBase" id="RU362060"/>
    </source>
</evidence>
<dbReference type="GO" id="GO:0005576">
    <property type="term" value="C:extracellular region"/>
    <property type="evidence" value="ECO:0007669"/>
    <property type="project" value="UniProtKB-SubCell"/>
</dbReference>
<dbReference type="InterPro" id="IPR033905">
    <property type="entry name" value="Secretory_peroxidase"/>
</dbReference>
<feature type="site" description="Transition state stabilizer" evidence="13">
    <location>
        <position position="74"/>
    </location>
</feature>
<keyword evidence="4 15" id="KW-0349">Heme</keyword>
<dbReference type="PROSITE" id="PS50873">
    <property type="entry name" value="PEROXIDASE_4"/>
    <property type="match status" value="1"/>
</dbReference>
<comment type="subcellular location">
    <subcellularLocation>
        <location evidence="15">Secreted</location>
    </subcellularLocation>
</comment>
<comment type="similarity">
    <text evidence="15">Belongs to the peroxidase family. Classical plant (class III) peroxidase subfamily.</text>
</comment>
<dbReference type="InterPro" id="IPR000823">
    <property type="entry name" value="Peroxidase_pln"/>
</dbReference>